<name>A0A8S0TN97_OLEEU</name>
<keyword evidence="2" id="KW-0645">Protease</keyword>
<gene>
    <name evidence="2" type="ORF">OLEA9_A106804</name>
</gene>
<feature type="compositionally biased region" description="Basic and acidic residues" evidence="1">
    <location>
        <begin position="145"/>
        <end position="176"/>
    </location>
</feature>
<evidence type="ECO:0000313" key="3">
    <source>
        <dbReference type="Proteomes" id="UP000594638"/>
    </source>
</evidence>
<dbReference type="OrthoDB" id="1913135at2759"/>
<keyword evidence="3" id="KW-1185">Reference proteome</keyword>
<dbReference type="EMBL" id="CACTIH010007273">
    <property type="protein sequence ID" value="CAA3007374.1"/>
    <property type="molecule type" value="Genomic_DNA"/>
</dbReference>
<protein>
    <submittedName>
        <fullName evidence="2">Probable Xaa-Pro aminopeptidase P</fullName>
    </submittedName>
</protein>
<proteinExistence type="predicted"/>
<feature type="compositionally biased region" description="Basic and acidic residues" evidence="1">
    <location>
        <begin position="93"/>
        <end position="104"/>
    </location>
</feature>
<dbReference type="Gramene" id="OE9A106804T1">
    <property type="protein sequence ID" value="OE9A106804C1"/>
    <property type="gene ID" value="OE9A106804"/>
</dbReference>
<comment type="caution">
    <text evidence="2">The sequence shown here is derived from an EMBL/GenBank/DDBJ whole genome shotgun (WGS) entry which is preliminary data.</text>
</comment>
<accession>A0A8S0TN97</accession>
<keyword evidence="2" id="KW-0378">Hydrolase</keyword>
<reference evidence="2 3" key="1">
    <citation type="submission" date="2019-12" db="EMBL/GenBank/DDBJ databases">
        <authorList>
            <person name="Alioto T."/>
            <person name="Alioto T."/>
            <person name="Gomez Garrido J."/>
        </authorList>
    </citation>
    <scope>NUCLEOTIDE SEQUENCE [LARGE SCALE GENOMIC DNA]</scope>
</reference>
<dbReference type="Proteomes" id="UP000594638">
    <property type="component" value="Unassembled WGS sequence"/>
</dbReference>
<keyword evidence="2" id="KW-0031">Aminopeptidase</keyword>
<dbReference type="AlphaFoldDB" id="A0A8S0TN97"/>
<evidence type="ECO:0000313" key="2">
    <source>
        <dbReference type="EMBL" id="CAA3007374.1"/>
    </source>
</evidence>
<dbReference type="GO" id="GO:0004177">
    <property type="term" value="F:aminopeptidase activity"/>
    <property type="evidence" value="ECO:0007669"/>
    <property type="project" value="UniProtKB-KW"/>
</dbReference>
<evidence type="ECO:0000256" key="1">
    <source>
        <dbReference type="SAM" id="MobiDB-lite"/>
    </source>
</evidence>
<feature type="region of interest" description="Disordered" evidence="1">
    <location>
        <begin position="145"/>
        <end position="192"/>
    </location>
</feature>
<feature type="region of interest" description="Disordered" evidence="1">
    <location>
        <begin position="72"/>
        <end position="104"/>
    </location>
</feature>
<sequence>MLHSKGHSKVKSSFTDEVKHATLFLDQNGGKLIQSSLLLQGTEISKFVQELDKRIRDDEKGAESQLIRISGLGKSDQKAAARAGTKGSSEVLADDKGKNKDQRVNSRKIDMQRFREEFSAKTMVQNNAGTAKSKIEAMPKLMEEHKDGRLEGRELSREKSDDNRETNTREKIEIKKSMGRTKIKKWRRKGRREQREYLKIREENRIDPTM</sequence>
<feature type="compositionally biased region" description="Basic residues" evidence="1">
    <location>
        <begin position="177"/>
        <end position="192"/>
    </location>
</feature>
<organism evidence="2 3">
    <name type="scientific">Olea europaea subsp. europaea</name>
    <dbReference type="NCBI Taxonomy" id="158383"/>
    <lineage>
        <taxon>Eukaryota</taxon>
        <taxon>Viridiplantae</taxon>
        <taxon>Streptophyta</taxon>
        <taxon>Embryophyta</taxon>
        <taxon>Tracheophyta</taxon>
        <taxon>Spermatophyta</taxon>
        <taxon>Magnoliopsida</taxon>
        <taxon>eudicotyledons</taxon>
        <taxon>Gunneridae</taxon>
        <taxon>Pentapetalae</taxon>
        <taxon>asterids</taxon>
        <taxon>lamiids</taxon>
        <taxon>Lamiales</taxon>
        <taxon>Oleaceae</taxon>
        <taxon>Oleeae</taxon>
        <taxon>Olea</taxon>
    </lineage>
</organism>